<dbReference type="OrthoDB" id="4716121at2"/>
<keyword evidence="2 10" id="KW-0723">Serine/threonine-protein kinase</keyword>
<dbReference type="CDD" id="cd14014">
    <property type="entry name" value="STKc_PknB_like"/>
    <property type="match status" value="1"/>
</dbReference>
<dbReference type="GO" id="GO:0005524">
    <property type="term" value="F:ATP binding"/>
    <property type="evidence" value="ECO:0007669"/>
    <property type="project" value="UniProtKB-UniRule"/>
</dbReference>
<organism evidence="10 11">
    <name type="scientific">Micromonospora auratinigra</name>
    <dbReference type="NCBI Taxonomy" id="261654"/>
    <lineage>
        <taxon>Bacteria</taxon>
        <taxon>Bacillati</taxon>
        <taxon>Actinomycetota</taxon>
        <taxon>Actinomycetes</taxon>
        <taxon>Micromonosporales</taxon>
        <taxon>Micromonosporaceae</taxon>
        <taxon>Micromonospora</taxon>
    </lineage>
</organism>
<keyword evidence="3" id="KW-0808">Transferase</keyword>
<evidence type="ECO:0000256" key="5">
    <source>
        <dbReference type="ARBA" id="ARBA00022777"/>
    </source>
</evidence>
<evidence type="ECO:0000256" key="1">
    <source>
        <dbReference type="ARBA" id="ARBA00012513"/>
    </source>
</evidence>
<keyword evidence="6 7" id="KW-0067">ATP-binding</keyword>
<evidence type="ECO:0000259" key="9">
    <source>
        <dbReference type="PROSITE" id="PS50011"/>
    </source>
</evidence>
<dbReference type="InterPro" id="IPR011009">
    <property type="entry name" value="Kinase-like_dom_sf"/>
</dbReference>
<evidence type="ECO:0000256" key="4">
    <source>
        <dbReference type="ARBA" id="ARBA00022741"/>
    </source>
</evidence>
<keyword evidence="4 7" id="KW-0547">Nucleotide-binding</keyword>
<evidence type="ECO:0000256" key="3">
    <source>
        <dbReference type="ARBA" id="ARBA00022679"/>
    </source>
</evidence>
<keyword evidence="11" id="KW-1185">Reference proteome</keyword>
<dbReference type="InterPro" id="IPR000719">
    <property type="entry name" value="Prot_kinase_dom"/>
</dbReference>
<feature type="compositionally biased region" description="Pro residues" evidence="8">
    <location>
        <begin position="424"/>
        <end position="440"/>
    </location>
</feature>
<evidence type="ECO:0000256" key="6">
    <source>
        <dbReference type="ARBA" id="ARBA00022840"/>
    </source>
</evidence>
<dbReference type="PATRIC" id="fig|261654.4.peg.1502"/>
<dbReference type="PANTHER" id="PTHR43289:SF6">
    <property type="entry name" value="SERINE_THREONINE-PROTEIN KINASE NEKL-3"/>
    <property type="match status" value="1"/>
</dbReference>
<dbReference type="PROSITE" id="PS50011">
    <property type="entry name" value="PROTEIN_KINASE_DOM"/>
    <property type="match status" value="1"/>
</dbReference>
<dbReference type="PANTHER" id="PTHR43289">
    <property type="entry name" value="MITOGEN-ACTIVATED PROTEIN KINASE KINASE KINASE 20-RELATED"/>
    <property type="match status" value="1"/>
</dbReference>
<evidence type="ECO:0000313" key="10">
    <source>
        <dbReference type="EMBL" id="SBT41040.1"/>
    </source>
</evidence>
<dbReference type="PROSITE" id="PS00107">
    <property type="entry name" value="PROTEIN_KINASE_ATP"/>
    <property type="match status" value="1"/>
</dbReference>
<gene>
    <name evidence="10" type="ORF">GA0070611_1475</name>
</gene>
<dbReference type="GO" id="GO:0004674">
    <property type="term" value="F:protein serine/threonine kinase activity"/>
    <property type="evidence" value="ECO:0007669"/>
    <property type="project" value="UniProtKB-KW"/>
</dbReference>
<evidence type="ECO:0000256" key="8">
    <source>
        <dbReference type="SAM" id="MobiDB-lite"/>
    </source>
</evidence>
<dbReference type="Proteomes" id="UP000199385">
    <property type="component" value="Chromosome I"/>
</dbReference>
<keyword evidence="5 10" id="KW-0418">Kinase</keyword>
<dbReference type="EMBL" id="LT594323">
    <property type="protein sequence ID" value="SBT41040.1"/>
    <property type="molecule type" value="Genomic_DNA"/>
</dbReference>
<dbReference type="InterPro" id="IPR008271">
    <property type="entry name" value="Ser/Thr_kinase_AS"/>
</dbReference>
<feature type="domain" description="Protein kinase" evidence="9">
    <location>
        <begin position="9"/>
        <end position="257"/>
    </location>
</feature>
<dbReference type="Pfam" id="PF00069">
    <property type="entry name" value="Pkinase"/>
    <property type="match status" value="1"/>
</dbReference>
<dbReference type="RefSeq" id="WP_091659634.1">
    <property type="nucleotide sequence ID" value="NZ_LT594323.1"/>
</dbReference>
<dbReference type="AlphaFoldDB" id="A0A1A8ZAZ5"/>
<sequence>MSGWQLSGYTPVRRLGAGASGSVVLATHEATGTPVAVKYLVRDLGEDSSFRTAFRQEARLLGEIDDPHVSRLYEYVESDEGAAIVMELVNGVSLRQMLRAQGPTTPESALCVLKGSLAGLAAAHAHGVVHRDYKPENVLVTGDGVSKLADFGIAMPIGEGSDTTVSGTPRYMAPEQWTGAPASPACDIYAATATFYECLTGKPPYDGGNLFALREQHASAPIPTDPAPLPVHELLRHGMAKQPDQRPQPAQVFLELLDRVAGTAYGPQWEERGLRELARRAALLAALWPFPDGAGGATSVASTALGSAAASTPTRRGLLHRGRKRTLLASGTLVALLLAGGAGWSYAANDGPVVADPPVAPTGPTPTPTGAGTPAATATDSPTPSPDPTTGAPPTGTPSADPTATPAPTRSSRPTRPPVRTSTPPAPPTRSTAPPPPPDVTAPAVGDLAVDPNQLEPKGCPYGIQTSTVTATAKDDRSGPTALRVSFRYTLGGVVSTVPMSGNGQGGFRGSLGPLAMPRLSTRIPIQVTAFDAAGNAATSASTVYVTLYNYCTPG</sequence>
<dbReference type="STRING" id="261654.GA0070611_1475"/>
<dbReference type="EC" id="2.7.11.1" evidence="1"/>
<feature type="compositionally biased region" description="Pro residues" evidence="8">
    <location>
        <begin position="358"/>
        <end position="367"/>
    </location>
</feature>
<dbReference type="PROSITE" id="PS00108">
    <property type="entry name" value="PROTEIN_KINASE_ST"/>
    <property type="match status" value="1"/>
</dbReference>
<feature type="region of interest" description="Disordered" evidence="8">
    <location>
        <begin position="355"/>
        <end position="458"/>
    </location>
</feature>
<reference evidence="11" key="1">
    <citation type="submission" date="2016-06" db="EMBL/GenBank/DDBJ databases">
        <authorList>
            <person name="Varghese N."/>
            <person name="Submissions Spin"/>
        </authorList>
    </citation>
    <scope>NUCLEOTIDE SEQUENCE [LARGE SCALE GENOMIC DNA]</scope>
    <source>
        <strain evidence="11">DSM 44815</strain>
    </source>
</reference>
<feature type="compositionally biased region" description="Low complexity" evidence="8">
    <location>
        <begin position="368"/>
        <end position="423"/>
    </location>
</feature>
<evidence type="ECO:0000256" key="7">
    <source>
        <dbReference type="PROSITE-ProRule" id="PRU10141"/>
    </source>
</evidence>
<feature type="binding site" evidence="7">
    <location>
        <position position="38"/>
    </location>
    <ligand>
        <name>ATP</name>
        <dbReference type="ChEBI" id="CHEBI:30616"/>
    </ligand>
</feature>
<accession>A0A1A8ZAZ5</accession>
<dbReference type="SUPFAM" id="SSF56112">
    <property type="entry name" value="Protein kinase-like (PK-like)"/>
    <property type="match status" value="1"/>
</dbReference>
<dbReference type="Gene3D" id="1.10.510.10">
    <property type="entry name" value="Transferase(Phosphotransferase) domain 1"/>
    <property type="match status" value="1"/>
</dbReference>
<name>A0A1A8ZAZ5_9ACTN</name>
<proteinExistence type="predicted"/>
<protein>
    <recommendedName>
        <fullName evidence="1">non-specific serine/threonine protein kinase</fullName>
        <ecNumber evidence="1">2.7.11.1</ecNumber>
    </recommendedName>
</protein>
<dbReference type="InterPro" id="IPR017441">
    <property type="entry name" value="Protein_kinase_ATP_BS"/>
</dbReference>
<evidence type="ECO:0000313" key="11">
    <source>
        <dbReference type="Proteomes" id="UP000199385"/>
    </source>
</evidence>
<evidence type="ECO:0000256" key="2">
    <source>
        <dbReference type="ARBA" id="ARBA00022527"/>
    </source>
</evidence>